<comment type="subcellular location">
    <subcellularLocation>
        <location evidence="1">Secreted</location>
    </subcellularLocation>
</comment>
<reference evidence="9" key="1">
    <citation type="submission" date="2016-10" db="EMBL/GenBank/DDBJ databases">
        <authorList>
            <person name="Jeantristanb JTB J.-T."/>
            <person name="Ricardo R."/>
        </authorList>
    </citation>
    <scope>NUCLEOTIDE SEQUENCE [LARGE SCALE GENOMIC DNA]</scope>
</reference>
<dbReference type="Pfam" id="PF05730">
    <property type="entry name" value="CFEM"/>
    <property type="match status" value="1"/>
</dbReference>
<keyword evidence="9" id="KW-1185">Reference proteome</keyword>
<dbReference type="SMART" id="SM00747">
    <property type="entry name" value="CFEM"/>
    <property type="match status" value="1"/>
</dbReference>
<evidence type="ECO:0000256" key="6">
    <source>
        <dbReference type="SAM" id="SignalP"/>
    </source>
</evidence>
<feature type="domain" description="CFEM" evidence="7">
    <location>
        <begin position="1"/>
        <end position="113"/>
    </location>
</feature>
<protein>
    <submittedName>
        <fullName evidence="8">BZ3500_MvSof-1268-A1-R1_Chr7-1g09238 protein</fullName>
    </submittedName>
</protein>
<evidence type="ECO:0000256" key="3">
    <source>
        <dbReference type="ARBA" id="ARBA00022729"/>
    </source>
</evidence>
<keyword evidence="2" id="KW-0964">Secreted</keyword>
<gene>
    <name evidence="8" type="ORF">BZ3500_MVSOF-1268-A1-R1_CHR7-1G09238</name>
</gene>
<organism evidence="8 9">
    <name type="scientific">Microbotryum saponariae</name>
    <dbReference type="NCBI Taxonomy" id="289078"/>
    <lineage>
        <taxon>Eukaryota</taxon>
        <taxon>Fungi</taxon>
        <taxon>Dikarya</taxon>
        <taxon>Basidiomycota</taxon>
        <taxon>Pucciniomycotina</taxon>
        <taxon>Microbotryomycetes</taxon>
        <taxon>Microbotryales</taxon>
        <taxon>Microbotryaceae</taxon>
        <taxon>Microbotryum</taxon>
    </lineage>
</organism>
<dbReference type="InterPro" id="IPR008427">
    <property type="entry name" value="Extracellular_membr_CFEM_dom"/>
</dbReference>
<dbReference type="AlphaFoldDB" id="A0A2X0N0I8"/>
<evidence type="ECO:0000259" key="7">
    <source>
        <dbReference type="PROSITE" id="PS52012"/>
    </source>
</evidence>
<proteinExistence type="predicted"/>
<dbReference type="STRING" id="289078.A0A2X0N0I8"/>
<feature type="compositionally biased region" description="Polar residues" evidence="5">
    <location>
        <begin position="118"/>
        <end position="133"/>
    </location>
</feature>
<evidence type="ECO:0000256" key="4">
    <source>
        <dbReference type="ARBA" id="ARBA00023157"/>
    </source>
</evidence>
<feature type="region of interest" description="Disordered" evidence="5">
    <location>
        <begin position="116"/>
        <end position="147"/>
    </location>
</feature>
<evidence type="ECO:0000313" key="9">
    <source>
        <dbReference type="Proteomes" id="UP000249723"/>
    </source>
</evidence>
<evidence type="ECO:0000313" key="8">
    <source>
        <dbReference type="EMBL" id="SDA03059.1"/>
    </source>
</evidence>
<dbReference type="Proteomes" id="UP000249723">
    <property type="component" value="Unassembled WGS sequence"/>
</dbReference>
<feature type="compositionally biased region" description="Low complexity" evidence="5">
    <location>
        <begin position="134"/>
        <end position="147"/>
    </location>
</feature>
<evidence type="ECO:0000256" key="1">
    <source>
        <dbReference type="ARBA" id="ARBA00004613"/>
    </source>
</evidence>
<keyword evidence="4" id="KW-1015">Disulfide bond</keyword>
<dbReference type="GO" id="GO:0005576">
    <property type="term" value="C:extracellular region"/>
    <property type="evidence" value="ECO:0007669"/>
    <property type="project" value="UniProtKB-SubCell"/>
</dbReference>
<dbReference type="OrthoDB" id="10345213at2759"/>
<dbReference type="PROSITE" id="PS52012">
    <property type="entry name" value="CFEM"/>
    <property type="match status" value="1"/>
</dbReference>
<sequence length="170" mass="17747">MLFQLPLALSTLVLAAIAIANDPTLPACGLKCATDIPPKSPCLYVTNVSCACTNEVYSKLFQDCIVQGCNNSKDLQAVADFGRETCKLLNITPDTGGLDGKFWCALWDRLDTIRAGSPKTSQPSTDSHQQNVNSSLSGPSSSAASPPPASSHAPILICLGLVSIGITALI</sequence>
<keyword evidence="3 6" id="KW-0732">Signal</keyword>
<name>A0A2X0N0I8_9BASI</name>
<feature type="signal peptide" evidence="6">
    <location>
        <begin position="1"/>
        <end position="20"/>
    </location>
</feature>
<evidence type="ECO:0000256" key="2">
    <source>
        <dbReference type="ARBA" id="ARBA00022525"/>
    </source>
</evidence>
<accession>A0A2X0N0I8</accession>
<dbReference type="EMBL" id="FMWP01000127">
    <property type="protein sequence ID" value="SDA03059.1"/>
    <property type="molecule type" value="Genomic_DNA"/>
</dbReference>
<feature type="chain" id="PRO_5030060407" evidence="6">
    <location>
        <begin position="21"/>
        <end position="170"/>
    </location>
</feature>
<evidence type="ECO:0000256" key="5">
    <source>
        <dbReference type="SAM" id="MobiDB-lite"/>
    </source>
</evidence>